<organism evidence="3 4">
    <name type="scientific">Hydrogenophaga borbori</name>
    <dbReference type="NCBI Taxonomy" id="2294117"/>
    <lineage>
        <taxon>Bacteria</taxon>
        <taxon>Pseudomonadati</taxon>
        <taxon>Pseudomonadota</taxon>
        <taxon>Betaproteobacteria</taxon>
        <taxon>Burkholderiales</taxon>
        <taxon>Comamonadaceae</taxon>
        <taxon>Hydrogenophaga</taxon>
    </lineage>
</organism>
<comment type="caution">
    <text evidence="3">The sequence shown here is derived from an EMBL/GenBank/DDBJ whole genome shotgun (WGS) entry which is preliminary data.</text>
</comment>
<dbReference type="RefSeq" id="WP_116960590.1">
    <property type="nucleotide sequence ID" value="NZ_QVLS01000013.1"/>
</dbReference>
<dbReference type="Pfam" id="PF11219">
    <property type="entry name" value="DUF3014"/>
    <property type="match status" value="1"/>
</dbReference>
<dbReference type="EMBL" id="QVLS01000013">
    <property type="protein sequence ID" value="RFP77034.1"/>
    <property type="molecule type" value="Genomic_DNA"/>
</dbReference>
<reference evidence="3 4" key="1">
    <citation type="submission" date="2018-08" db="EMBL/GenBank/DDBJ databases">
        <title>Hydrogenophaga sp. LA-38 isolated from sludge.</title>
        <authorList>
            <person name="Im W.-T."/>
        </authorList>
    </citation>
    <scope>NUCLEOTIDE SEQUENCE [LARGE SCALE GENOMIC DNA]</scope>
    <source>
        <strain evidence="3 4">LA-38</strain>
    </source>
</reference>
<evidence type="ECO:0000256" key="1">
    <source>
        <dbReference type="SAM" id="MobiDB-lite"/>
    </source>
</evidence>
<keyword evidence="2" id="KW-1133">Transmembrane helix</keyword>
<gene>
    <name evidence="3" type="ORF">DY262_18680</name>
</gene>
<evidence type="ECO:0000313" key="3">
    <source>
        <dbReference type="EMBL" id="RFP77034.1"/>
    </source>
</evidence>
<keyword evidence="2" id="KW-0472">Membrane</keyword>
<proteinExistence type="predicted"/>
<protein>
    <submittedName>
        <fullName evidence="3">DUF3014 domain-containing protein</fullName>
    </submittedName>
</protein>
<feature type="region of interest" description="Disordered" evidence="1">
    <location>
        <begin position="41"/>
        <end position="84"/>
    </location>
</feature>
<name>A0A372EF84_9BURK</name>
<feature type="transmembrane region" description="Helical" evidence="2">
    <location>
        <begin position="12"/>
        <end position="31"/>
    </location>
</feature>
<keyword evidence="4" id="KW-1185">Reference proteome</keyword>
<feature type="compositionally biased region" description="Low complexity" evidence="1">
    <location>
        <begin position="46"/>
        <end position="61"/>
    </location>
</feature>
<feature type="compositionally biased region" description="Pro residues" evidence="1">
    <location>
        <begin position="62"/>
        <end position="73"/>
    </location>
</feature>
<evidence type="ECO:0000313" key="4">
    <source>
        <dbReference type="Proteomes" id="UP000261931"/>
    </source>
</evidence>
<evidence type="ECO:0000256" key="2">
    <source>
        <dbReference type="SAM" id="Phobius"/>
    </source>
</evidence>
<accession>A0A372EF84</accession>
<sequence>MTRQPDPDDRSRLPTVLIALAALAAVAYFGWRYYQDRQAPAPVEPPAAAAPAPAAPPALAEPAPPAIQHPVEPPAAEASAPPAPLPALADADPYVSDHLAALLGRPNALRFLQLDGFVKRAVATVDNLGRSHAPVLMWPVTPTPGRFASVKAADGATETIAPDNSARYTPFVQFAESVDTGRAVALYRRLYPLFQQAYEELGFPGRYFNDRLVQVLDQLIATPVPAAPPTVALVQVKGEVPSTRPWVRYEYADPQLEALSAGQKILLRMGADNQRRLQAKLVDVRGRLARR</sequence>
<dbReference type="Proteomes" id="UP000261931">
    <property type="component" value="Unassembled WGS sequence"/>
</dbReference>
<feature type="compositionally biased region" description="Low complexity" evidence="1">
    <location>
        <begin position="74"/>
        <end position="84"/>
    </location>
</feature>
<keyword evidence="2" id="KW-0812">Transmembrane</keyword>
<dbReference type="AlphaFoldDB" id="A0A372EF84"/>
<dbReference type="InterPro" id="IPR021382">
    <property type="entry name" value="DUF3014"/>
</dbReference>